<accession>A0A3S0KFH6</accession>
<dbReference type="PANTHER" id="PTHR44591">
    <property type="entry name" value="STRESS RESPONSE REGULATOR PROTEIN 1"/>
    <property type="match status" value="1"/>
</dbReference>
<dbReference type="SMART" id="SM00448">
    <property type="entry name" value="REC"/>
    <property type="match status" value="1"/>
</dbReference>
<keyword evidence="1 2" id="KW-0597">Phosphoprotein</keyword>
<dbReference type="InterPro" id="IPR050595">
    <property type="entry name" value="Bact_response_regulator"/>
</dbReference>
<keyword evidence="5" id="KW-1185">Reference proteome</keyword>
<sequence>MTSATVLLIEDDEFMVKQLKTLVNAAGFDTFIHFDSLPGKEVMESADLIITDIQLPNMVGISHIDRIIELKNNTPVILISGMDPLTLSSTLGILKMKRVNIVASFGKPFNRKEFKELLTKYLPQ</sequence>
<dbReference type="AlphaFoldDB" id="A0A3S0KFH6"/>
<dbReference type="GO" id="GO:0000160">
    <property type="term" value="P:phosphorelay signal transduction system"/>
    <property type="evidence" value="ECO:0007669"/>
    <property type="project" value="InterPro"/>
</dbReference>
<dbReference type="InterPro" id="IPR011006">
    <property type="entry name" value="CheY-like_superfamily"/>
</dbReference>
<reference evidence="4 5" key="1">
    <citation type="submission" date="2018-12" db="EMBL/GenBank/DDBJ databases">
        <authorList>
            <person name="Yu L."/>
        </authorList>
    </citation>
    <scope>NUCLEOTIDE SEQUENCE [LARGE SCALE GENOMIC DNA]</scope>
    <source>
        <strain evidence="4 5">HAW-EB5</strain>
    </source>
</reference>
<feature type="domain" description="Response regulatory" evidence="3">
    <location>
        <begin position="5"/>
        <end position="122"/>
    </location>
</feature>
<evidence type="ECO:0000256" key="1">
    <source>
        <dbReference type="ARBA" id="ARBA00022553"/>
    </source>
</evidence>
<dbReference type="PANTHER" id="PTHR44591:SF3">
    <property type="entry name" value="RESPONSE REGULATORY DOMAIN-CONTAINING PROTEIN"/>
    <property type="match status" value="1"/>
</dbReference>
<gene>
    <name evidence="4" type="ORF">EKG39_16550</name>
</gene>
<dbReference type="Pfam" id="PF00072">
    <property type="entry name" value="Response_reg"/>
    <property type="match status" value="1"/>
</dbReference>
<organism evidence="4 5">
    <name type="scientific">Shewanella atlantica</name>
    <dbReference type="NCBI Taxonomy" id="271099"/>
    <lineage>
        <taxon>Bacteria</taxon>
        <taxon>Pseudomonadati</taxon>
        <taxon>Pseudomonadota</taxon>
        <taxon>Gammaproteobacteria</taxon>
        <taxon>Alteromonadales</taxon>
        <taxon>Shewanellaceae</taxon>
        <taxon>Shewanella</taxon>
    </lineage>
</organism>
<dbReference type="SUPFAM" id="SSF52172">
    <property type="entry name" value="CheY-like"/>
    <property type="match status" value="1"/>
</dbReference>
<protein>
    <submittedName>
        <fullName evidence="4">Response regulator</fullName>
    </submittedName>
</protein>
<dbReference type="Gene3D" id="3.40.50.2300">
    <property type="match status" value="1"/>
</dbReference>
<comment type="caution">
    <text evidence="4">The sequence shown here is derived from an EMBL/GenBank/DDBJ whole genome shotgun (WGS) entry which is preliminary data.</text>
</comment>
<name>A0A3S0KFH6_9GAMM</name>
<dbReference type="EMBL" id="RXNV01000009">
    <property type="protein sequence ID" value="RTR29680.1"/>
    <property type="molecule type" value="Genomic_DNA"/>
</dbReference>
<evidence type="ECO:0000259" key="3">
    <source>
        <dbReference type="PROSITE" id="PS50110"/>
    </source>
</evidence>
<evidence type="ECO:0000313" key="5">
    <source>
        <dbReference type="Proteomes" id="UP000282060"/>
    </source>
</evidence>
<dbReference type="RefSeq" id="WP_126507096.1">
    <property type="nucleotide sequence ID" value="NZ_RXNV01000009.1"/>
</dbReference>
<evidence type="ECO:0000256" key="2">
    <source>
        <dbReference type="PROSITE-ProRule" id="PRU00169"/>
    </source>
</evidence>
<feature type="modified residue" description="4-aspartylphosphate" evidence="2">
    <location>
        <position position="52"/>
    </location>
</feature>
<dbReference type="Proteomes" id="UP000282060">
    <property type="component" value="Unassembled WGS sequence"/>
</dbReference>
<evidence type="ECO:0000313" key="4">
    <source>
        <dbReference type="EMBL" id="RTR29680.1"/>
    </source>
</evidence>
<dbReference type="InterPro" id="IPR001789">
    <property type="entry name" value="Sig_transdc_resp-reg_receiver"/>
</dbReference>
<proteinExistence type="predicted"/>
<dbReference type="OrthoDB" id="6264623at2"/>
<dbReference type="PROSITE" id="PS50110">
    <property type="entry name" value="RESPONSE_REGULATORY"/>
    <property type="match status" value="1"/>
</dbReference>